<feature type="domain" description="EGF-like" evidence="3">
    <location>
        <begin position="586"/>
        <end position="619"/>
    </location>
</feature>
<name>C6LNV4_GIAIB</name>
<evidence type="ECO:0000256" key="1">
    <source>
        <dbReference type="SAM" id="Phobius"/>
    </source>
</evidence>
<organism evidence="4 5">
    <name type="scientific">Giardia intestinalis (strain ATCC 50581 / GS clone H7)</name>
    <name type="common">Giardia lamblia</name>
    <dbReference type="NCBI Taxonomy" id="598745"/>
    <lineage>
        <taxon>Eukaryota</taxon>
        <taxon>Metamonada</taxon>
        <taxon>Diplomonadida</taxon>
        <taxon>Hexamitidae</taxon>
        <taxon>Giardiinae</taxon>
        <taxon>Giardia</taxon>
    </lineage>
</organism>
<feature type="domain" description="EGF-like" evidence="3">
    <location>
        <begin position="521"/>
        <end position="551"/>
    </location>
</feature>
<dbReference type="InterPro" id="IPR000742">
    <property type="entry name" value="EGF"/>
</dbReference>
<dbReference type="PANTHER" id="PTHR23275:SF101">
    <property type="entry name" value="PROTEIN CONVERTASE SUBTILISIN_KEXINTYPE 5, PUTATIVE-RELATED"/>
    <property type="match status" value="1"/>
</dbReference>
<reference evidence="4 5" key="1">
    <citation type="journal article" date="2009" name="PLoS Pathog.">
        <title>Draft genome sequencing of giardia intestinalis assemblage B isolate GS: is human giardiasis caused by two different species?</title>
        <authorList>
            <person name="Franzen O."/>
            <person name="Jerlstrom-Hultqvist J."/>
            <person name="Castro E."/>
            <person name="Sherwood E."/>
            <person name="Ankarklev J."/>
            <person name="Reiner D.S."/>
            <person name="Palm D."/>
            <person name="Andersson J.O."/>
            <person name="Andersson B."/>
            <person name="Svard S.G."/>
        </authorList>
    </citation>
    <scope>NUCLEOTIDE SEQUENCE [LARGE SCALE GENOMIC DNA]</scope>
    <source>
        <strain evidence="5">ATCC 50581 / GS clone H7</strain>
    </source>
</reference>
<dbReference type="Gene3D" id="2.10.220.10">
    <property type="entry name" value="Hormone Receptor, Insulin-like Growth Factor Receptor 1, Chain A, domain 2"/>
    <property type="match status" value="2"/>
</dbReference>
<feature type="domain" description="EGF-like" evidence="3">
    <location>
        <begin position="552"/>
        <end position="585"/>
    </location>
</feature>
<feature type="chain" id="PRO_5002967885" evidence="2">
    <location>
        <begin position="19"/>
        <end position="834"/>
    </location>
</feature>
<comment type="caution">
    <text evidence="4">The sequence shown here is derived from an EMBL/GenBank/DDBJ whole genome shotgun (WGS) entry which is preliminary data.</text>
</comment>
<dbReference type="Proteomes" id="UP000002488">
    <property type="component" value="Unassembled WGS sequence"/>
</dbReference>
<dbReference type="VEuPathDB" id="GiardiaDB:GL50581_411"/>
<feature type="domain" description="EGF-like" evidence="3">
    <location>
        <begin position="265"/>
        <end position="300"/>
    </location>
</feature>
<feature type="domain" description="EGF-like" evidence="3">
    <location>
        <begin position="346"/>
        <end position="373"/>
    </location>
</feature>
<evidence type="ECO:0000313" key="4">
    <source>
        <dbReference type="EMBL" id="EET02370.1"/>
    </source>
</evidence>
<evidence type="ECO:0000256" key="2">
    <source>
        <dbReference type="SAM" id="SignalP"/>
    </source>
</evidence>
<dbReference type="OrthoDB" id="27819at2759"/>
<evidence type="ECO:0000313" key="5">
    <source>
        <dbReference type="Proteomes" id="UP000002488"/>
    </source>
</evidence>
<keyword evidence="1" id="KW-0472">Membrane</keyword>
<accession>C6LNV4</accession>
<dbReference type="OMA" id="CDQCKCK"/>
<dbReference type="PANTHER" id="PTHR23275">
    <property type="entry name" value="CABRIOLET.-RELATED"/>
    <property type="match status" value="1"/>
</dbReference>
<feature type="signal peptide" evidence="2">
    <location>
        <begin position="1"/>
        <end position="18"/>
    </location>
</feature>
<dbReference type="SUPFAM" id="SSF57184">
    <property type="entry name" value="Growth factor receptor domain"/>
    <property type="match status" value="6"/>
</dbReference>
<gene>
    <name evidence="4" type="ORF">GL50581_411</name>
</gene>
<feature type="domain" description="EGF-like" evidence="3">
    <location>
        <begin position="413"/>
        <end position="451"/>
    </location>
</feature>
<dbReference type="SMART" id="SM00261">
    <property type="entry name" value="FU"/>
    <property type="match status" value="8"/>
</dbReference>
<dbReference type="SMART" id="SM00181">
    <property type="entry name" value="EGF"/>
    <property type="match status" value="12"/>
</dbReference>
<protein>
    <submittedName>
        <fullName evidence="4">High cysteine membrane protein Group 2</fullName>
    </submittedName>
</protein>
<feature type="transmembrane region" description="Helical" evidence="1">
    <location>
        <begin position="775"/>
        <end position="799"/>
    </location>
</feature>
<dbReference type="InterPro" id="IPR009030">
    <property type="entry name" value="Growth_fac_rcpt_cys_sf"/>
</dbReference>
<keyword evidence="1" id="KW-1133">Transmembrane helix</keyword>
<sequence>MSSLFVALLFVLFVPCWAQIPNTENSSPPPVPTIDCKGKEIANCITCTGTGPVCKTCDNGYGPKYPDLSACYDCVTELGKTNTSGFNCGDIMCNILMVNCQKCTADGNGCEECALGSHRVGGRCVQCEGDRMGENCADKVCYNKVISHCSECAGTNKASCKSCDEDYRLTNEGLCEPCPEGTGGDSCRQKQCDGFAIYDCKTCGPANSMLCRECNDDYKLDVYDQAIIDDVLVNLGKCVACPSGRSGRECAFLKCGSKLLENCTSCGQTGKCGVCFDGYVPNTTGVCVPCESGLSGVNCIVRQCGFNKFEGCAECDQTDPNACKRCNTGYFKTYTLTNILYESCVECPLGCAECTSLDKCTSCLSGYSGTTCTMFKCGSTSVENCVKCNVLSRKCTQCRDIATLVNNACVLKDCGISHCAECTTEGTPTCTKCEDGYYLNPAPSGQQDICISCAHIPGCMECDTNGTCLICAPNASPSPTGGPQCVFCESITLGCATCVGETGTCTDCKQGMLLYNGQCLSCQSHCLKCLPDGRCLGCETGYYVSETQTCVKCMDNCAVCSSPTSCGSCAPGYFLSTANDTSTCLRCIENCAECKQVSSTSFECTECESGYYLDANVCTKCLPHCELCEAEFQCSACAQGFYLTLDTTSSPITMVCRECDSNCEICSLEKTSGQSVCEKAADGYYLTESKTVEKCIENCLSCDSGTQCNLAIDGYYYNSAKASVTQCPGGCHLCIEKKDAPGTPTCYECAPGYQMSSLNGTHTCASPNSSSGAKAGLITGIIITIIVLILVAIAVVFLIRLRKKMDREDALLHEQTTTLIPDDQEMDYQESEGP</sequence>
<feature type="domain" description="EGF-like" evidence="3">
    <location>
        <begin position="151"/>
        <end position="188"/>
    </location>
</feature>
<feature type="domain" description="EGF-like" evidence="3">
    <location>
        <begin position="452"/>
        <end position="486"/>
    </location>
</feature>
<feature type="domain" description="EGF-like" evidence="3">
    <location>
        <begin position="726"/>
        <end position="765"/>
    </location>
</feature>
<proteinExistence type="predicted"/>
<keyword evidence="1" id="KW-0812">Transmembrane</keyword>
<feature type="domain" description="EGF-like" evidence="3">
    <location>
        <begin position="35"/>
        <end position="75"/>
    </location>
</feature>
<dbReference type="InterPro" id="IPR052798">
    <property type="entry name" value="Giardia_VSA"/>
</dbReference>
<feature type="domain" description="EGF-like" evidence="3">
    <location>
        <begin position="620"/>
        <end position="664"/>
    </location>
</feature>
<dbReference type="EMBL" id="ACGJ01000532">
    <property type="protein sequence ID" value="EET02370.1"/>
    <property type="molecule type" value="Genomic_DNA"/>
</dbReference>
<evidence type="ECO:0000259" key="3">
    <source>
        <dbReference type="SMART" id="SM00181"/>
    </source>
</evidence>
<dbReference type="InterPro" id="IPR006212">
    <property type="entry name" value="Furin_repeat"/>
</dbReference>
<dbReference type="AlphaFoldDB" id="C6LNV4"/>
<feature type="domain" description="EGF-like" evidence="3">
    <location>
        <begin position="487"/>
        <end position="520"/>
    </location>
</feature>
<keyword evidence="2" id="KW-0732">Signal</keyword>